<dbReference type="AlphaFoldDB" id="A0A0K8R426"/>
<sequence>MRFSCILGLLAMCLIAQAAGQNCTRTWPILWPPCLFICQHGSWRHGSWPTYTLEHKANGTSCRRYLGLRPGVCINGRCVKLFGNKFECRTSLISCMHYFQINKLSFVSSIVHLERMIFDG</sequence>
<protein>
    <submittedName>
        <fullName evidence="2">Putative salivary kunitz domain protein</fullName>
    </submittedName>
</protein>
<accession>A0A0K8R426</accession>
<evidence type="ECO:0000313" key="2">
    <source>
        <dbReference type="EMBL" id="JAA65915.1"/>
    </source>
</evidence>
<organism evidence="2">
    <name type="scientific">Ixodes ricinus</name>
    <name type="common">Common tick</name>
    <name type="synonym">Acarus ricinus</name>
    <dbReference type="NCBI Taxonomy" id="34613"/>
    <lineage>
        <taxon>Eukaryota</taxon>
        <taxon>Metazoa</taxon>
        <taxon>Ecdysozoa</taxon>
        <taxon>Arthropoda</taxon>
        <taxon>Chelicerata</taxon>
        <taxon>Arachnida</taxon>
        <taxon>Acari</taxon>
        <taxon>Parasitiformes</taxon>
        <taxon>Ixodida</taxon>
        <taxon>Ixodoidea</taxon>
        <taxon>Ixodidae</taxon>
        <taxon>Ixodinae</taxon>
        <taxon>Ixodes</taxon>
    </lineage>
</organism>
<feature type="chain" id="PRO_5005515853" evidence="1">
    <location>
        <begin position="21"/>
        <end position="120"/>
    </location>
</feature>
<feature type="signal peptide" evidence="1">
    <location>
        <begin position="1"/>
        <end position="20"/>
    </location>
</feature>
<dbReference type="EMBL" id="GADI01007893">
    <property type="protein sequence ID" value="JAA65915.1"/>
    <property type="molecule type" value="mRNA"/>
</dbReference>
<proteinExistence type="evidence at transcript level"/>
<keyword evidence="1" id="KW-0732">Signal</keyword>
<name>A0A0K8R426_IXORI</name>
<evidence type="ECO:0000256" key="1">
    <source>
        <dbReference type="SAM" id="SignalP"/>
    </source>
</evidence>
<reference evidence="2" key="1">
    <citation type="submission" date="2012-12" db="EMBL/GenBank/DDBJ databases">
        <title>Identification and characterization of a phenylalanine ammonia-lyase gene family in Isatis indigotica Fort.</title>
        <authorList>
            <person name="Liu Q."/>
            <person name="Chen J."/>
            <person name="Zhou X."/>
            <person name="Di P."/>
            <person name="Xiao Y."/>
            <person name="Xuan H."/>
            <person name="Zhang L."/>
            <person name="Chen W."/>
        </authorList>
    </citation>
    <scope>NUCLEOTIDE SEQUENCE</scope>
    <source>
        <tissue evidence="2">Salivary gland</tissue>
    </source>
</reference>